<keyword evidence="3" id="KW-1185">Reference proteome</keyword>
<organism evidence="2 3">
    <name type="scientific">Rhodanobacter geophilus</name>
    <dbReference type="NCBI Taxonomy" id="3162488"/>
    <lineage>
        <taxon>Bacteria</taxon>
        <taxon>Pseudomonadati</taxon>
        <taxon>Pseudomonadota</taxon>
        <taxon>Gammaproteobacteria</taxon>
        <taxon>Lysobacterales</taxon>
        <taxon>Rhodanobacteraceae</taxon>
        <taxon>Rhodanobacter</taxon>
    </lineage>
</organism>
<comment type="caution">
    <text evidence="2">The sequence shown here is derived from an EMBL/GenBank/DDBJ whole genome shotgun (WGS) entry which is preliminary data.</text>
</comment>
<dbReference type="Pfam" id="PF11743">
    <property type="entry name" value="DUF3301"/>
    <property type="match status" value="1"/>
</dbReference>
<protein>
    <submittedName>
        <fullName evidence="2">DUF3301 domain-containing protein</fullName>
    </submittedName>
</protein>
<proteinExistence type="predicted"/>
<feature type="compositionally biased region" description="Basic and acidic residues" evidence="1">
    <location>
        <begin position="118"/>
        <end position="134"/>
    </location>
</feature>
<evidence type="ECO:0000256" key="1">
    <source>
        <dbReference type="SAM" id="MobiDB-lite"/>
    </source>
</evidence>
<sequence>MDNVDDLLVLLALIVAVGLWLKLSAARERAGAEARQQCERHGLQLLDETVGLRALRLRRVAGQRRLERCYGFEVSIDGADREQGSLWMLGDAMSELRLPTVVLTPSESPAQDRITGMESRHAPTESGADRHDEAAPGGNVIPLRPRRRSGGGDTLH</sequence>
<feature type="region of interest" description="Disordered" evidence="1">
    <location>
        <begin position="106"/>
        <end position="156"/>
    </location>
</feature>
<accession>A0ABV3QNS2</accession>
<dbReference type="RefSeq" id="WP_367844528.1">
    <property type="nucleotide sequence ID" value="NZ_JBFOHL010000006.1"/>
</dbReference>
<dbReference type="EMBL" id="JBFOHL010000006">
    <property type="protein sequence ID" value="MEW9624222.1"/>
    <property type="molecule type" value="Genomic_DNA"/>
</dbReference>
<gene>
    <name evidence="2" type="ORF">ABQJ56_08265</name>
</gene>
<dbReference type="InterPro" id="IPR021732">
    <property type="entry name" value="DUF3301"/>
</dbReference>
<reference evidence="2 3" key="1">
    <citation type="submission" date="2024-06" db="EMBL/GenBank/DDBJ databases">
        <authorList>
            <person name="Woo H."/>
        </authorList>
    </citation>
    <scope>NUCLEOTIDE SEQUENCE [LARGE SCALE GENOMIC DNA]</scope>
    <source>
        <strain evidence="2 3">S2-g</strain>
    </source>
</reference>
<evidence type="ECO:0000313" key="3">
    <source>
        <dbReference type="Proteomes" id="UP001556170"/>
    </source>
</evidence>
<evidence type="ECO:0000313" key="2">
    <source>
        <dbReference type="EMBL" id="MEW9624222.1"/>
    </source>
</evidence>
<dbReference type="Proteomes" id="UP001556170">
    <property type="component" value="Unassembled WGS sequence"/>
</dbReference>
<name>A0ABV3QNS2_9GAMM</name>